<sequence length="368" mass="42614">MFTSALEVFSKVYAVGKIILIIFQNYGIKFDDESLWDLPFHLRSTENVVTSDLLNELSEVIEPLFYCVYARIVQEVAKAELCSFFPWKPTRTPNNRTFVLPEPAHLYRVLLSLKEILDSDDVSHIIDIQQLGEYQEALIGFGEAELEEFGYASDDLLGFRSFIQLKLHDEKDEWVVKWKGLVPIYKLPSPEALVTGSERFLCQTPRNINKTDISDRSLPWVNLKTMPKATYENENKLDHRLATLAKLEGKVVGALRREEGRRKVMDFARERKCTCTAVCKCARHCTNDVELPCPCAERSMRIAFTRRSRERGRQDFTERCDNMCKLIFEGFAYLRRNLADKELDLQVAQALTMINVEIMKERRVILPL</sequence>
<dbReference type="OrthoDB" id="25675at2759"/>
<reference evidence="2" key="1">
    <citation type="journal article" date="2017" name="Genome Biol.">
        <title>Comparative genomics reveals high biological diversity and specific adaptations in the industrially and medically important fungal genus Aspergillus.</title>
        <authorList>
            <person name="de Vries R.P."/>
            <person name="Riley R."/>
            <person name="Wiebenga A."/>
            <person name="Aguilar-Osorio G."/>
            <person name="Amillis S."/>
            <person name="Uchima C.A."/>
            <person name="Anderluh G."/>
            <person name="Asadollahi M."/>
            <person name="Askin M."/>
            <person name="Barry K."/>
            <person name="Battaglia E."/>
            <person name="Bayram O."/>
            <person name="Benocci T."/>
            <person name="Braus-Stromeyer S.A."/>
            <person name="Caldana C."/>
            <person name="Canovas D."/>
            <person name="Cerqueira G.C."/>
            <person name="Chen F."/>
            <person name="Chen W."/>
            <person name="Choi C."/>
            <person name="Clum A."/>
            <person name="Dos Santos R.A."/>
            <person name="Damasio A.R."/>
            <person name="Diallinas G."/>
            <person name="Emri T."/>
            <person name="Fekete E."/>
            <person name="Flipphi M."/>
            <person name="Freyberg S."/>
            <person name="Gallo A."/>
            <person name="Gournas C."/>
            <person name="Habgood R."/>
            <person name="Hainaut M."/>
            <person name="Harispe M.L."/>
            <person name="Henrissat B."/>
            <person name="Hilden K.S."/>
            <person name="Hope R."/>
            <person name="Hossain A."/>
            <person name="Karabika E."/>
            <person name="Karaffa L."/>
            <person name="Karanyi Z."/>
            <person name="Krasevec N."/>
            <person name="Kuo A."/>
            <person name="Kusch H."/>
            <person name="LaButti K."/>
            <person name="Lagendijk E.L."/>
            <person name="Lapidus A."/>
            <person name="Levasseur A."/>
            <person name="Lindquist E."/>
            <person name="Lipzen A."/>
            <person name="Logrieco A.F."/>
            <person name="MacCabe A."/>
            <person name="Maekelae M.R."/>
            <person name="Malavazi I."/>
            <person name="Melin P."/>
            <person name="Meyer V."/>
            <person name="Mielnichuk N."/>
            <person name="Miskei M."/>
            <person name="Molnar A.P."/>
            <person name="Mule G."/>
            <person name="Ngan C.Y."/>
            <person name="Orejas M."/>
            <person name="Orosz E."/>
            <person name="Ouedraogo J.P."/>
            <person name="Overkamp K.M."/>
            <person name="Park H.-S."/>
            <person name="Perrone G."/>
            <person name="Piumi F."/>
            <person name="Punt P.J."/>
            <person name="Ram A.F."/>
            <person name="Ramon A."/>
            <person name="Rauscher S."/>
            <person name="Record E."/>
            <person name="Riano-Pachon D.M."/>
            <person name="Robert V."/>
            <person name="Roehrig J."/>
            <person name="Ruller R."/>
            <person name="Salamov A."/>
            <person name="Salih N.S."/>
            <person name="Samson R.A."/>
            <person name="Sandor E."/>
            <person name="Sanguinetti M."/>
            <person name="Schuetze T."/>
            <person name="Sepcic K."/>
            <person name="Shelest E."/>
            <person name="Sherlock G."/>
            <person name="Sophianopoulou V."/>
            <person name="Squina F.M."/>
            <person name="Sun H."/>
            <person name="Susca A."/>
            <person name="Todd R.B."/>
            <person name="Tsang A."/>
            <person name="Unkles S.E."/>
            <person name="van de Wiele N."/>
            <person name="van Rossen-Uffink D."/>
            <person name="Oliveira J.V."/>
            <person name="Vesth T.C."/>
            <person name="Visser J."/>
            <person name="Yu J.-H."/>
            <person name="Zhou M."/>
            <person name="Andersen M.R."/>
            <person name="Archer D.B."/>
            <person name="Baker S.E."/>
            <person name="Benoit I."/>
            <person name="Brakhage A.A."/>
            <person name="Braus G.H."/>
            <person name="Fischer R."/>
            <person name="Frisvad J.C."/>
            <person name="Goldman G.H."/>
            <person name="Houbraken J."/>
            <person name="Oakley B."/>
            <person name="Pocsi I."/>
            <person name="Scazzocchio C."/>
            <person name="Seiboth B."/>
            <person name="vanKuyk P.A."/>
            <person name="Wortman J."/>
            <person name="Dyer P.S."/>
            <person name="Grigoriev I.V."/>
        </authorList>
    </citation>
    <scope>NUCLEOTIDE SEQUENCE [LARGE SCALE GENOMIC DNA]</scope>
    <source>
        <strain evidence="2">CBS 506.65</strain>
    </source>
</reference>
<protein>
    <submittedName>
        <fullName evidence="1">Uncharacterized protein</fullName>
    </submittedName>
</protein>
<gene>
    <name evidence="1" type="ORF">ASPZODRAFT_64399</name>
</gene>
<dbReference type="RefSeq" id="XP_022582442.1">
    <property type="nucleotide sequence ID" value="XM_022729228.1"/>
</dbReference>
<evidence type="ECO:0000313" key="1">
    <source>
        <dbReference type="EMBL" id="OJJ47932.1"/>
    </source>
</evidence>
<organism evidence="1 2">
    <name type="scientific">Penicilliopsis zonata CBS 506.65</name>
    <dbReference type="NCBI Taxonomy" id="1073090"/>
    <lineage>
        <taxon>Eukaryota</taxon>
        <taxon>Fungi</taxon>
        <taxon>Dikarya</taxon>
        <taxon>Ascomycota</taxon>
        <taxon>Pezizomycotina</taxon>
        <taxon>Eurotiomycetes</taxon>
        <taxon>Eurotiomycetidae</taxon>
        <taxon>Eurotiales</taxon>
        <taxon>Aspergillaceae</taxon>
        <taxon>Penicilliopsis</taxon>
    </lineage>
</organism>
<dbReference type="GeneID" id="34615692"/>
<dbReference type="STRING" id="1073090.A0A1L9SKZ0"/>
<name>A0A1L9SKZ0_9EURO</name>
<evidence type="ECO:0000313" key="2">
    <source>
        <dbReference type="Proteomes" id="UP000184188"/>
    </source>
</evidence>
<dbReference type="Proteomes" id="UP000184188">
    <property type="component" value="Unassembled WGS sequence"/>
</dbReference>
<proteinExistence type="predicted"/>
<dbReference type="EMBL" id="KV878340">
    <property type="protein sequence ID" value="OJJ47932.1"/>
    <property type="molecule type" value="Genomic_DNA"/>
</dbReference>
<dbReference type="VEuPathDB" id="FungiDB:ASPZODRAFT_64399"/>
<dbReference type="AlphaFoldDB" id="A0A1L9SKZ0"/>
<accession>A0A1L9SKZ0</accession>
<keyword evidence="2" id="KW-1185">Reference proteome</keyword>